<dbReference type="Gene3D" id="3.40.50.720">
    <property type="entry name" value="NAD(P)-binding Rossmann-like Domain"/>
    <property type="match status" value="1"/>
</dbReference>
<keyword evidence="3" id="KW-1185">Reference proteome</keyword>
<reference evidence="2" key="2">
    <citation type="submission" date="2022-06" db="UniProtKB">
        <authorList>
            <consortium name="EnsemblPlants"/>
        </authorList>
    </citation>
    <scope>IDENTIFICATION</scope>
</reference>
<evidence type="ECO:0000313" key="3">
    <source>
        <dbReference type="Proteomes" id="UP000015106"/>
    </source>
</evidence>
<dbReference type="GeneID" id="125528790"/>
<reference evidence="3" key="1">
    <citation type="journal article" date="2013" name="Nature">
        <title>Draft genome of the wheat A-genome progenitor Triticum urartu.</title>
        <authorList>
            <person name="Ling H.Q."/>
            <person name="Zhao S."/>
            <person name="Liu D."/>
            <person name="Wang J."/>
            <person name="Sun H."/>
            <person name="Zhang C."/>
            <person name="Fan H."/>
            <person name="Li D."/>
            <person name="Dong L."/>
            <person name="Tao Y."/>
            <person name="Gao C."/>
            <person name="Wu H."/>
            <person name="Li Y."/>
            <person name="Cui Y."/>
            <person name="Guo X."/>
            <person name="Zheng S."/>
            <person name="Wang B."/>
            <person name="Yu K."/>
            <person name="Liang Q."/>
            <person name="Yang W."/>
            <person name="Lou X."/>
            <person name="Chen J."/>
            <person name="Feng M."/>
            <person name="Jian J."/>
            <person name="Zhang X."/>
            <person name="Luo G."/>
            <person name="Jiang Y."/>
            <person name="Liu J."/>
            <person name="Wang Z."/>
            <person name="Sha Y."/>
            <person name="Zhang B."/>
            <person name="Wu H."/>
            <person name="Tang D."/>
            <person name="Shen Q."/>
            <person name="Xue P."/>
            <person name="Zou S."/>
            <person name="Wang X."/>
            <person name="Liu X."/>
            <person name="Wang F."/>
            <person name="Yang Y."/>
            <person name="An X."/>
            <person name="Dong Z."/>
            <person name="Zhang K."/>
            <person name="Zhang X."/>
            <person name="Luo M.C."/>
            <person name="Dvorak J."/>
            <person name="Tong Y."/>
            <person name="Wang J."/>
            <person name="Yang H."/>
            <person name="Li Z."/>
            <person name="Wang D."/>
            <person name="Zhang A."/>
            <person name="Wang J."/>
        </authorList>
    </citation>
    <scope>NUCLEOTIDE SEQUENCE</scope>
    <source>
        <strain evidence="3">cv. G1812</strain>
    </source>
</reference>
<dbReference type="InterPro" id="IPR036291">
    <property type="entry name" value="NAD(P)-bd_dom_sf"/>
</dbReference>
<name>A0A8R7VGL7_TRIUA</name>
<evidence type="ECO:0000313" key="2">
    <source>
        <dbReference type="EnsemblPlants" id="TuG1812S0001134700.01.T01"/>
    </source>
</evidence>
<dbReference type="SUPFAM" id="SSF51735">
    <property type="entry name" value="NAD(P)-binding Rossmann-fold domains"/>
    <property type="match status" value="1"/>
</dbReference>
<accession>A0A8R7VGL7</accession>
<dbReference type="Proteomes" id="UP000015106">
    <property type="component" value="Unassembled WGS sequence"/>
</dbReference>
<protein>
    <recommendedName>
        <fullName evidence="4">Glyceraldehyde-3-phosphate dehydrogenase, cytosolic</fullName>
    </recommendedName>
</protein>
<dbReference type="RefSeq" id="XP_048549185.1">
    <property type="nucleotide sequence ID" value="XM_048693228.1"/>
</dbReference>
<dbReference type="Gramene" id="TuG1812S0001134700.01.T01">
    <property type="protein sequence ID" value="TuG1812S0001134700.01.T01"/>
    <property type="gene ID" value="TuG1812S0001134700.01"/>
</dbReference>
<feature type="region of interest" description="Disordered" evidence="1">
    <location>
        <begin position="53"/>
        <end position="79"/>
    </location>
</feature>
<evidence type="ECO:0008006" key="4">
    <source>
        <dbReference type="Google" id="ProtNLM"/>
    </source>
</evidence>
<gene>
    <name evidence="2" type="primary">LOC125528790</name>
</gene>
<evidence type="ECO:0000256" key="1">
    <source>
        <dbReference type="SAM" id="MobiDB-lite"/>
    </source>
</evidence>
<sequence length="136" mass="15098">MAEKKEKDGSKTDQSFYGQLFERDVLIYVRDEQVCIGSKLSLRLPNKKILIKPAPNGPANINISHGKSSQRNRRSSKQKECEAEQKIEVAINGYGKIGRALARAALQSDGVAIVLSMIYLEEMKLVVCLGIYGTLK</sequence>
<proteinExistence type="predicted"/>
<dbReference type="AlphaFoldDB" id="A0A8R7VGL7"/>
<organism evidence="2 3">
    <name type="scientific">Triticum urartu</name>
    <name type="common">Red wild einkorn</name>
    <name type="synonym">Crithodium urartu</name>
    <dbReference type="NCBI Taxonomy" id="4572"/>
    <lineage>
        <taxon>Eukaryota</taxon>
        <taxon>Viridiplantae</taxon>
        <taxon>Streptophyta</taxon>
        <taxon>Embryophyta</taxon>
        <taxon>Tracheophyta</taxon>
        <taxon>Spermatophyta</taxon>
        <taxon>Magnoliopsida</taxon>
        <taxon>Liliopsida</taxon>
        <taxon>Poales</taxon>
        <taxon>Poaceae</taxon>
        <taxon>BOP clade</taxon>
        <taxon>Pooideae</taxon>
        <taxon>Triticodae</taxon>
        <taxon>Triticeae</taxon>
        <taxon>Triticinae</taxon>
        <taxon>Triticum</taxon>
    </lineage>
</organism>
<dbReference type="EnsemblPlants" id="TuG1812S0001134700.01.T01">
    <property type="protein sequence ID" value="TuG1812S0001134700.01.T01"/>
    <property type="gene ID" value="TuG1812S0001134700.01"/>
</dbReference>